<keyword evidence="2" id="KW-0732">Signal</keyword>
<dbReference type="NCBIfam" id="TIGR01730">
    <property type="entry name" value="RND_mfp"/>
    <property type="match status" value="1"/>
</dbReference>
<protein>
    <submittedName>
        <fullName evidence="4">RND family efflux transporter MFP subunit</fullName>
    </submittedName>
</protein>
<evidence type="ECO:0000313" key="5">
    <source>
        <dbReference type="Proteomes" id="UP000240978"/>
    </source>
</evidence>
<dbReference type="GO" id="GO:1990281">
    <property type="term" value="C:efflux pump complex"/>
    <property type="evidence" value="ECO:0007669"/>
    <property type="project" value="TreeGrafter"/>
</dbReference>
<feature type="signal peptide" evidence="2">
    <location>
        <begin position="1"/>
        <end position="25"/>
    </location>
</feature>
<dbReference type="SUPFAM" id="SSF111369">
    <property type="entry name" value="HlyD-like secretion proteins"/>
    <property type="match status" value="1"/>
</dbReference>
<sequence length="355" mass="37672">MKSILSLSLLASFSCLVISCGAPSAAENNNSQSTEIPVKLLPLNGEMNANPAISVSGQFTTDDEVLLSFKTGGIIQRIMVKEGDAVKKGQLLAVLNPIEINAQVQQAQLGFEKAQRDHKRVENLYKDSVATLEQLQNAKTALDMAGEQLKTAQFNRTHSQILATESGYILRKLASEGQLVQPGTPVLETNGAQSGNWMLRVNVSNKEWAAIHLQDKASVEVEAVPGKAFQGVVSRKSEGVQPQSGSFTADIKLTGERPSAIAFGMFGKAIIKPVIVTSASDQGPWAIPYDALLEGDGSTGYVYVTNDSKTAHKVAVTIAGMEADKVIISKGLQDAGALIISGSAYLTEGSTITVK</sequence>
<name>A0A2P8FGJ6_9BACT</name>
<evidence type="ECO:0000256" key="1">
    <source>
        <dbReference type="ARBA" id="ARBA00009477"/>
    </source>
</evidence>
<feature type="domain" description="Multidrug resistance protein MdtA-like barrel-sandwich hybrid" evidence="3">
    <location>
        <begin position="72"/>
        <end position="184"/>
    </location>
</feature>
<feature type="chain" id="PRO_5015124696" evidence="2">
    <location>
        <begin position="26"/>
        <end position="355"/>
    </location>
</feature>
<dbReference type="RefSeq" id="WP_106606059.1">
    <property type="nucleotide sequence ID" value="NZ_PYGK01000024.1"/>
</dbReference>
<comment type="similarity">
    <text evidence="1">Belongs to the membrane fusion protein (MFP) (TC 8.A.1) family.</text>
</comment>
<dbReference type="Gene3D" id="2.40.420.20">
    <property type="match status" value="1"/>
</dbReference>
<dbReference type="Gene3D" id="2.40.50.100">
    <property type="match status" value="1"/>
</dbReference>
<dbReference type="EMBL" id="PYGK01000024">
    <property type="protein sequence ID" value="PSL20845.1"/>
    <property type="molecule type" value="Genomic_DNA"/>
</dbReference>
<dbReference type="OrthoDB" id="9798190at2"/>
<dbReference type="InterPro" id="IPR058625">
    <property type="entry name" value="MdtA-like_BSH"/>
</dbReference>
<dbReference type="PROSITE" id="PS51257">
    <property type="entry name" value="PROKAR_LIPOPROTEIN"/>
    <property type="match status" value="1"/>
</dbReference>
<dbReference type="PANTHER" id="PTHR30469">
    <property type="entry name" value="MULTIDRUG RESISTANCE PROTEIN MDTA"/>
    <property type="match status" value="1"/>
</dbReference>
<organism evidence="4 5">
    <name type="scientific">Chitinophaga ginsengisoli</name>
    <dbReference type="NCBI Taxonomy" id="363837"/>
    <lineage>
        <taxon>Bacteria</taxon>
        <taxon>Pseudomonadati</taxon>
        <taxon>Bacteroidota</taxon>
        <taxon>Chitinophagia</taxon>
        <taxon>Chitinophagales</taxon>
        <taxon>Chitinophagaceae</taxon>
        <taxon>Chitinophaga</taxon>
    </lineage>
</organism>
<evidence type="ECO:0000259" key="3">
    <source>
        <dbReference type="Pfam" id="PF25917"/>
    </source>
</evidence>
<dbReference type="Proteomes" id="UP000240978">
    <property type="component" value="Unassembled WGS sequence"/>
</dbReference>
<dbReference type="GO" id="GO:0015562">
    <property type="term" value="F:efflux transmembrane transporter activity"/>
    <property type="evidence" value="ECO:0007669"/>
    <property type="project" value="TreeGrafter"/>
</dbReference>
<evidence type="ECO:0000256" key="2">
    <source>
        <dbReference type="SAM" id="SignalP"/>
    </source>
</evidence>
<reference evidence="4 5" key="1">
    <citation type="submission" date="2018-03" db="EMBL/GenBank/DDBJ databases">
        <title>Genomic Encyclopedia of Archaeal and Bacterial Type Strains, Phase II (KMG-II): from individual species to whole genera.</title>
        <authorList>
            <person name="Goeker M."/>
        </authorList>
    </citation>
    <scope>NUCLEOTIDE SEQUENCE [LARGE SCALE GENOMIC DNA]</scope>
    <source>
        <strain evidence="4 5">DSM 18107</strain>
    </source>
</reference>
<dbReference type="PANTHER" id="PTHR30469:SF15">
    <property type="entry name" value="HLYD FAMILY OF SECRETION PROTEINS"/>
    <property type="match status" value="1"/>
</dbReference>
<dbReference type="AlphaFoldDB" id="A0A2P8FGJ6"/>
<dbReference type="Gene3D" id="1.10.287.470">
    <property type="entry name" value="Helix hairpin bin"/>
    <property type="match status" value="1"/>
</dbReference>
<gene>
    <name evidence="4" type="ORF">CLV42_12421</name>
</gene>
<comment type="caution">
    <text evidence="4">The sequence shown here is derived from an EMBL/GenBank/DDBJ whole genome shotgun (WGS) entry which is preliminary data.</text>
</comment>
<accession>A0A2P8FGJ6</accession>
<evidence type="ECO:0000313" key="4">
    <source>
        <dbReference type="EMBL" id="PSL20845.1"/>
    </source>
</evidence>
<keyword evidence="5" id="KW-1185">Reference proteome</keyword>
<dbReference type="InterPro" id="IPR006143">
    <property type="entry name" value="RND_pump_MFP"/>
</dbReference>
<proteinExistence type="inferred from homology"/>
<dbReference type="Gene3D" id="2.40.30.170">
    <property type="match status" value="1"/>
</dbReference>
<dbReference type="Pfam" id="PF25917">
    <property type="entry name" value="BSH_RND"/>
    <property type="match status" value="1"/>
</dbReference>